<dbReference type="NCBIfam" id="NF001204">
    <property type="entry name" value="PRK00166.1"/>
    <property type="match status" value="1"/>
</dbReference>
<dbReference type="EMBL" id="DRLF01000182">
    <property type="protein sequence ID" value="HEC06210.1"/>
    <property type="molecule type" value="Genomic_DNA"/>
</dbReference>
<reference evidence="7" key="1">
    <citation type="journal article" date="2020" name="mSystems">
        <title>Genome- and Community-Level Interaction Insights into Carbon Utilization and Element Cycling Functions of Hydrothermarchaeota in Hydrothermal Sediment.</title>
        <authorList>
            <person name="Zhou Z."/>
            <person name="Liu Y."/>
            <person name="Xu W."/>
            <person name="Pan J."/>
            <person name="Luo Z.H."/>
            <person name="Li M."/>
        </authorList>
    </citation>
    <scope>NUCLEOTIDE SEQUENCE [LARGE SCALE GENOMIC DNA]</scope>
    <source>
        <strain evidence="7">HyVt-458</strain>
    </source>
</reference>
<dbReference type="NCBIfam" id="TIGR00668">
    <property type="entry name" value="apaH"/>
    <property type="match status" value="1"/>
</dbReference>
<evidence type="ECO:0000256" key="2">
    <source>
        <dbReference type="ARBA" id="ARBA00005419"/>
    </source>
</evidence>
<dbReference type="EC" id="3.6.1.41" evidence="5"/>
<protein>
    <recommendedName>
        <fullName evidence="5">Bis(5'-nucleosyl)-tetraphosphatase, symmetrical</fullName>
        <ecNumber evidence="5">3.6.1.41</ecNumber>
    </recommendedName>
    <alternativeName>
        <fullName evidence="5">Ap4A hydrolase</fullName>
    </alternativeName>
    <alternativeName>
        <fullName evidence="5">Diadenosine 5',5'''-P1,P4-tetraphosphate pyrophosphohydrolase</fullName>
    </alternativeName>
    <alternativeName>
        <fullName evidence="5">Diadenosine tetraphosphatase</fullName>
    </alternativeName>
</protein>
<dbReference type="HAMAP" id="MF_00199">
    <property type="entry name" value="ApaH"/>
    <property type="match status" value="1"/>
</dbReference>
<dbReference type="InterPro" id="IPR029052">
    <property type="entry name" value="Metallo-depent_PP-like"/>
</dbReference>
<comment type="function">
    <text evidence="1 5">Hydrolyzes diadenosine 5',5'''-P1,P4-tetraphosphate to yield ADP.</text>
</comment>
<evidence type="ECO:0000313" key="7">
    <source>
        <dbReference type="EMBL" id="HEC06210.1"/>
    </source>
</evidence>
<dbReference type="PANTHER" id="PTHR40942:SF4">
    <property type="entry name" value="CYTOCHROME C5"/>
    <property type="match status" value="1"/>
</dbReference>
<dbReference type="Pfam" id="PF00149">
    <property type="entry name" value="Metallophos"/>
    <property type="match status" value="1"/>
</dbReference>
<dbReference type="CDD" id="cd07422">
    <property type="entry name" value="MPP_ApaH"/>
    <property type="match status" value="1"/>
</dbReference>
<comment type="catalytic activity">
    <reaction evidence="4 5">
        <text>P(1),P(4)-bis(5'-adenosyl) tetraphosphate + H2O = 2 ADP + 2 H(+)</text>
        <dbReference type="Rhea" id="RHEA:24252"/>
        <dbReference type="ChEBI" id="CHEBI:15377"/>
        <dbReference type="ChEBI" id="CHEBI:15378"/>
        <dbReference type="ChEBI" id="CHEBI:58141"/>
        <dbReference type="ChEBI" id="CHEBI:456216"/>
        <dbReference type="EC" id="3.6.1.41"/>
    </reaction>
</comment>
<evidence type="ECO:0000256" key="3">
    <source>
        <dbReference type="ARBA" id="ARBA00022801"/>
    </source>
</evidence>
<dbReference type="PIRSF" id="PIRSF000903">
    <property type="entry name" value="B5n-ttraPtase_sm"/>
    <property type="match status" value="1"/>
</dbReference>
<comment type="similarity">
    <text evidence="2 5">Belongs to the Ap4A hydrolase family.</text>
</comment>
<accession>A0A831RW13</accession>
<comment type="caution">
    <text evidence="7">The sequence shown here is derived from an EMBL/GenBank/DDBJ whole genome shotgun (WGS) entry which is preliminary data.</text>
</comment>
<sequence>MAVYAIGDIQGCYDELQALLDSLQFDPASDRLWFVGDLVNRGPRSLDTLRFVSSLGDRAITVLGNHDLHLLALASGNKRFKDSDDLNQVLDAPDRDELIHWLRHRPLMHHNKQLNFTMIHAGLPPQWDLTTAQACAREVEAVLRGPDYQDFFDRMYGNKPNRWDPERTGMDRLRFITNCFTRLRFVTKKGKLKLKLKGSPLGQKKKYIPWFAHPRRLTRNDRILFGHWSTLGYQHTQNTWALDTGCLWGGELTALRIDRSPPAPKQYQCEGQQDPTLFV</sequence>
<evidence type="ECO:0000259" key="6">
    <source>
        <dbReference type="Pfam" id="PF00149"/>
    </source>
</evidence>
<dbReference type="Proteomes" id="UP000886339">
    <property type="component" value="Unassembled WGS sequence"/>
</dbReference>
<dbReference type="PANTHER" id="PTHR40942">
    <property type="match status" value="1"/>
</dbReference>
<dbReference type="InterPro" id="IPR004843">
    <property type="entry name" value="Calcineurin-like_PHP"/>
</dbReference>
<dbReference type="AlphaFoldDB" id="A0A831RW13"/>
<dbReference type="InterPro" id="IPR004617">
    <property type="entry name" value="ApaH"/>
</dbReference>
<proteinExistence type="inferred from homology"/>
<keyword evidence="3 5" id="KW-0378">Hydrolase</keyword>
<evidence type="ECO:0000256" key="4">
    <source>
        <dbReference type="ARBA" id="ARBA00049417"/>
    </source>
</evidence>
<evidence type="ECO:0000256" key="1">
    <source>
        <dbReference type="ARBA" id="ARBA00003413"/>
    </source>
</evidence>
<gene>
    <name evidence="5" type="primary">apaH</name>
    <name evidence="7" type="ORF">ENJ12_05135</name>
</gene>
<organism evidence="7">
    <name type="scientific">Thiolapillus brandeum</name>
    <dbReference type="NCBI Taxonomy" id="1076588"/>
    <lineage>
        <taxon>Bacteria</taxon>
        <taxon>Pseudomonadati</taxon>
        <taxon>Pseudomonadota</taxon>
        <taxon>Gammaproteobacteria</taxon>
        <taxon>Chromatiales</taxon>
        <taxon>Sedimenticolaceae</taxon>
        <taxon>Thiolapillus</taxon>
    </lineage>
</organism>
<feature type="domain" description="Calcineurin-like phosphoesterase" evidence="6">
    <location>
        <begin position="1"/>
        <end position="128"/>
    </location>
</feature>
<dbReference type="SUPFAM" id="SSF56300">
    <property type="entry name" value="Metallo-dependent phosphatases"/>
    <property type="match status" value="1"/>
</dbReference>
<dbReference type="Gene3D" id="3.60.21.10">
    <property type="match status" value="1"/>
</dbReference>
<dbReference type="GO" id="GO:0008803">
    <property type="term" value="F:bis(5'-nucleosyl)-tetraphosphatase (symmetrical) activity"/>
    <property type="evidence" value="ECO:0007669"/>
    <property type="project" value="UniProtKB-UniRule"/>
</dbReference>
<evidence type="ECO:0000256" key="5">
    <source>
        <dbReference type="HAMAP-Rule" id="MF_00199"/>
    </source>
</evidence>
<name>A0A831RW13_9GAMM</name>